<dbReference type="KEGG" id="cmm:NC80_00950"/>
<dbReference type="EMBL" id="CP007217">
    <property type="protein sequence ID" value="AJR10280.1"/>
    <property type="molecule type" value="Genomic_DNA"/>
</dbReference>
<proteinExistence type="predicted"/>
<name>A0A069ZNA9_CHLMR</name>
<evidence type="ECO:0000313" key="1">
    <source>
        <dbReference type="EMBL" id="AJR10280.1"/>
    </source>
</evidence>
<dbReference type="KEGG" id="cmx:DNC_00965"/>
<evidence type="ECO:0000313" key="2">
    <source>
        <dbReference type="Proteomes" id="UP000260363"/>
    </source>
</evidence>
<organism evidence="1 2">
    <name type="scientific">Chlamydia muridarum</name>
    <dbReference type="NCBI Taxonomy" id="83560"/>
    <lineage>
        <taxon>Bacteria</taxon>
        <taxon>Pseudomonadati</taxon>
        <taxon>Chlamydiota</taxon>
        <taxon>Chlamydiia</taxon>
        <taxon>Chlamydiales</taxon>
        <taxon>Chlamydiaceae</taxon>
        <taxon>Chlamydia/Chlamydophila group</taxon>
        <taxon>Chlamydia</taxon>
    </lineage>
</organism>
<reference evidence="1 2" key="1">
    <citation type="submission" date="2014-02" db="EMBL/GenBank/DDBJ databases">
        <authorList>
            <person name="Chen C."/>
            <person name="Conrad T.A."/>
            <person name="Zhou Z."/>
            <person name="Lai Z."/>
            <person name="Zhong G."/>
        </authorList>
    </citation>
    <scope>NUCLEOTIDE SEQUENCE [LARGE SCALE GENOMIC DNA]</scope>
    <source>
        <strain evidence="1 2">Nigg3-28</strain>
    </source>
</reference>
<dbReference type="PATRIC" id="fig|83560.10.peg.189"/>
<dbReference type="RefSeq" id="WP_010229765.1">
    <property type="nucleotide sequence ID" value="NZ_CP007217.1"/>
</dbReference>
<dbReference type="NCBIfam" id="NF033210">
    <property type="entry name" value="RBP7"/>
    <property type="match status" value="1"/>
</dbReference>
<dbReference type="AlphaFoldDB" id="A0A069ZNA9"/>
<dbReference type="Proteomes" id="UP000260363">
    <property type="component" value="Chromosome"/>
</dbReference>
<dbReference type="GeneID" id="23334612"/>
<protein>
    <submittedName>
        <fullName evidence="1">Uncharacterized protein</fullName>
    </submittedName>
</protein>
<gene>
    <name evidence="1" type="ORF">BD36_01020</name>
</gene>
<dbReference type="KEGG" id="cmg:NC81_00965"/>
<sequence length="67" mass="7320">MQHTIMLSLENDNEKLASIMDRVITASSGILSASKHSESDKQFTISKAMNTEVPCKVSHVAATMLLE</sequence>
<accession>A0A069ZNA9</accession>